<keyword evidence="3 5" id="KW-1133">Transmembrane helix</keyword>
<organism evidence="7 8">
    <name type="scientific">Strigamia maritima</name>
    <name type="common">European centipede</name>
    <name type="synonym">Geophilus maritimus</name>
    <dbReference type="NCBI Taxonomy" id="126957"/>
    <lineage>
        <taxon>Eukaryota</taxon>
        <taxon>Metazoa</taxon>
        <taxon>Ecdysozoa</taxon>
        <taxon>Arthropoda</taxon>
        <taxon>Myriapoda</taxon>
        <taxon>Chilopoda</taxon>
        <taxon>Pleurostigmophora</taxon>
        <taxon>Geophilomorpha</taxon>
        <taxon>Linotaeniidae</taxon>
        <taxon>Strigamia</taxon>
    </lineage>
</organism>
<dbReference type="PROSITE" id="PS01130">
    <property type="entry name" value="SLC26A"/>
    <property type="match status" value="1"/>
</dbReference>
<dbReference type="HOGENOM" id="CLU_003182_12_2_1"/>
<dbReference type="eggNOG" id="KOG0236">
    <property type="taxonomic scope" value="Eukaryota"/>
</dbReference>
<dbReference type="Gene3D" id="3.30.750.24">
    <property type="entry name" value="STAS domain"/>
    <property type="match status" value="1"/>
</dbReference>
<reference evidence="8" key="1">
    <citation type="submission" date="2011-05" db="EMBL/GenBank/DDBJ databases">
        <authorList>
            <person name="Richards S.R."/>
            <person name="Qu J."/>
            <person name="Jiang H."/>
            <person name="Jhangiani S.N."/>
            <person name="Agravi P."/>
            <person name="Goodspeed R."/>
            <person name="Gross S."/>
            <person name="Mandapat C."/>
            <person name="Jackson L."/>
            <person name="Mathew T."/>
            <person name="Pu L."/>
            <person name="Thornton R."/>
            <person name="Saada N."/>
            <person name="Wilczek-Boney K.B."/>
            <person name="Lee S."/>
            <person name="Kovar C."/>
            <person name="Wu Y."/>
            <person name="Scherer S.E."/>
            <person name="Worley K.C."/>
            <person name="Muzny D.M."/>
            <person name="Gibbs R."/>
        </authorList>
    </citation>
    <scope>NUCLEOTIDE SEQUENCE</scope>
    <source>
        <strain evidence="8">Brora</strain>
    </source>
</reference>
<evidence type="ECO:0000256" key="5">
    <source>
        <dbReference type="SAM" id="Phobius"/>
    </source>
</evidence>
<dbReference type="EnsemblMetazoa" id="SMAR006466-RA">
    <property type="protein sequence ID" value="SMAR006466-PA"/>
    <property type="gene ID" value="SMAR006466"/>
</dbReference>
<proteinExistence type="predicted"/>
<name>T1IYZ8_STRMM</name>
<feature type="transmembrane region" description="Helical" evidence="5">
    <location>
        <begin position="412"/>
        <end position="429"/>
    </location>
</feature>
<keyword evidence="8" id="KW-1185">Reference proteome</keyword>
<feature type="domain" description="STAS" evidence="6">
    <location>
        <begin position="557"/>
        <end position="636"/>
    </location>
</feature>
<dbReference type="InterPro" id="IPR002645">
    <property type="entry name" value="STAS_dom"/>
</dbReference>
<reference evidence="7" key="2">
    <citation type="submission" date="2015-02" db="UniProtKB">
        <authorList>
            <consortium name="EnsemblMetazoa"/>
        </authorList>
    </citation>
    <scope>IDENTIFICATION</scope>
</reference>
<feature type="transmembrane region" description="Helical" evidence="5">
    <location>
        <begin position="145"/>
        <end position="168"/>
    </location>
</feature>
<evidence type="ECO:0000313" key="7">
    <source>
        <dbReference type="EnsemblMetazoa" id="SMAR006466-PA"/>
    </source>
</evidence>
<evidence type="ECO:0000256" key="4">
    <source>
        <dbReference type="ARBA" id="ARBA00023136"/>
    </source>
</evidence>
<dbReference type="GO" id="GO:0008271">
    <property type="term" value="F:secondary active sulfate transmembrane transporter activity"/>
    <property type="evidence" value="ECO:0007669"/>
    <property type="project" value="InterPro"/>
</dbReference>
<dbReference type="InterPro" id="IPR018045">
    <property type="entry name" value="S04_transporter_CS"/>
</dbReference>
<dbReference type="InterPro" id="IPR001902">
    <property type="entry name" value="SLC26A/SulP_fam"/>
</dbReference>
<evidence type="ECO:0000313" key="8">
    <source>
        <dbReference type="Proteomes" id="UP000014500"/>
    </source>
</evidence>
<dbReference type="GO" id="GO:0016020">
    <property type="term" value="C:membrane"/>
    <property type="evidence" value="ECO:0007669"/>
    <property type="project" value="UniProtKB-SubCell"/>
</dbReference>
<dbReference type="OMA" id="HYSRIFR"/>
<feature type="transmembrane region" description="Helical" evidence="5">
    <location>
        <begin position="510"/>
        <end position="537"/>
    </location>
</feature>
<feature type="transmembrane region" description="Helical" evidence="5">
    <location>
        <begin position="311"/>
        <end position="332"/>
    </location>
</feature>
<feature type="transmembrane region" description="Helical" evidence="5">
    <location>
        <begin position="378"/>
        <end position="400"/>
    </location>
</feature>
<feature type="transmembrane region" description="Helical" evidence="5">
    <location>
        <begin position="118"/>
        <end position="139"/>
    </location>
</feature>
<feature type="transmembrane region" description="Helical" evidence="5">
    <location>
        <begin position="239"/>
        <end position="259"/>
    </location>
</feature>
<dbReference type="InterPro" id="IPR036513">
    <property type="entry name" value="STAS_dom_sf"/>
</dbReference>
<evidence type="ECO:0000256" key="3">
    <source>
        <dbReference type="ARBA" id="ARBA00022989"/>
    </source>
</evidence>
<keyword evidence="4 5" id="KW-0472">Membrane</keyword>
<dbReference type="PROSITE" id="PS50801">
    <property type="entry name" value="STAS"/>
    <property type="match status" value="1"/>
</dbReference>
<evidence type="ECO:0000256" key="1">
    <source>
        <dbReference type="ARBA" id="ARBA00004141"/>
    </source>
</evidence>
<feature type="transmembrane region" description="Helical" evidence="5">
    <location>
        <begin position="189"/>
        <end position="209"/>
    </location>
</feature>
<dbReference type="STRING" id="126957.T1IYZ8"/>
<dbReference type="InterPro" id="IPR011547">
    <property type="entry name" value="SLC26A/SulP_dom"/>
</dbReference>
<keyword evidence="2 5" id="KW-0812">Transmembrane</keyword>
<dbReference type="Proteomes" id="UP000014500">
    <property type="component" value="Unassembled WGS sequence"/>
</dbReference>
<comment type="subcellular location">
    <subcellularLocation>
        <location evidence="1">Membrane</location>
        <topology evidence="1">Multi-pass membrane protein</topology>
    </subcellularLocation>
</comment>
<dbReference type="Pfam" id="PF01740">
    <property type="entry name" value="STAS"/>
    <property type="match status" value="1"/>
</dbReference>
<sequence length="672" mass="75313">MLTEGRKANQILGKPITYWQKILVDYLNRIILLRAIYKLRPFNVAQHYSRIFRMRSFEMTNSDNSIRERIKKTFIEKQVNKVALEKVRACCRKQTPKRRIPIIQSLNNYTANDLLRDALAGITVGMTIIPQAMIFANVAHVPVQYGLYSSIMGCFVYSIFGTVKEINVGPSPQMDLLIARHSFKGGPEYTVLLCFLSGCVEVLFALLNLGFLLDFISAPVVAGFSSAAAVMITGNQMKAMFGFSFTSENFFVGMYHLIVKIPDCNYWDLLVGCLTLFFLLATRKIGMMQWVKKSNPDESDLFKITRHTVNFLCMSRNSLVVIFAAAVAYYLIQHHEIKVLSLTDDIEKNVLPPIQLPYFTITREDNSTESFIEICKELGGGILMVPLLSILQHIVIVKVFIGGRTIDASQEMIALGLTNILASFISALPTTSNLPRSALMASSGIRSPIGGLFSGVVVILTMGTMGNMLQYIPRASLSAMTIAATIFMIRYDIIPHLWRTKKIDLCVMLITFFGCVGVGADYGILFGLASSVFVLLYSSARPDILVDKTHSLDREYILVQPDRTLSFPAVEYLRKKVIEVEGGRTPVIFDGTHLCNMDYTVAQCLKQMTDEFKKRDHRLLFANLRPHVLQVIQGMGAPNLVYYATRAEAELSLTDCKKLIINKSKGTDVHKI</sequence>
<protein>
    <recommendedName>
        <fullName evidence="6">STAS domain-containing protein</fullName>
    </recommendedName>
</protein>
<evidence type="ECO:0000256" key="2">
    <source>
        <dbReference type="ARBA" id="ARBA00022692"/>
    </source>
</evidence>
<dbReference type="PhylomeDB" id="T1IYZ8"/>
<feature type="transmembrane region" description="Helical" evidence="5">
    <location>
        <begin position="265"/>
        <end position="282"/>
    </location>
</feature>
<dbReference type="EMBL" id="JH431701">
    <property type="status" value="NOT_ANNOTATED_CDS"/>
    <property type="molecule type" value="Genomic_DNA"/>
</dbReference>
<dbReference type="AlphaFoldDB" id="T1IYZ8"/>
<dbReference type="CDD" id="cd07042">
    <property type="entry name" value="STAS_SulP_like_sulfate_transporter"/>
    <property type="match status" value="1"/>
</dbReference>
<evidence type="ECO:0000259" key="6">
    <source>
        <dbReference type="PROSITE" id="PS50801"/>
    </source>
</evidence>
<feature type="transmembrane region" description="Helical" evidence="5">
    <location>
        <begin position="449"/>
        <end position="469"/>
    </location>
</feature>
<dbReference type="SUPFAM" id="SSF52091">
    <property type="entry name" value="SpoIIaa-like"/>
    <property type="match status" value="1"/>
</dbReference>
<feature type="transmembrane region" description="Helical" evidence="5">
    <location>
        <begin position="215"/>
        <end position="232"/>
    </location>
</feature>
<dbReference type="PANTHER" id="PTHR11814">
    <property type="entry name" value="SULFATE TRANSPORTER"/>
    <property type="match status" value="1"/>
</dbReference>
<accession>T1IYZ8</accession>
<dbReference type="Pfam" id="PF00916">
    <property type="entry name" value="Sulfate_transp"/>
    <property type="match status" value="1"/>
</dbReference>